<dbReference type="GeneID" id="72395861"/>
<evidence type="ECO:0000313" key="3">
    <source>
        <dbReference type="Proteomes" id="UP000423413"/>
    </source>
</evidence>
<evidence type="ECO:0000256" key="1">
    <source>
        <dbReference type="SAM" id="MobiDB-lite"/>
    </source>
</evidence>
<protein>
    <submittedName>
        <fullName evidence="2">Competence protein CinA</fullName>
    </submittedName>
</protein>
<sequence>MTSDPSLNQGRLPGICDGRKVITHDQVVQFWRDGCSLMTRRFPAALNVDLPYRLSASAFDSRMLLDKKGFYMKKKRARDSVNGQFIPLEEAKKRPRETTVETVKKPERRKTD</sequence>
<gene>
    <name evidence="2" type="ORF">GMO17_19060</name>
</gene>
<organism evidence="2 3">
    <name type="scientific">Pseudomonas coronafaciens pv. coronafaciens</name>
    <dbReference type="NCBI Taxonomy" id="235275"/>
    <lineage>
        <taxon>Bacteria</taxon>
        <taxon>Pseudomonadati</taxon>
        <taxon>Pseudomonadota</taxon>
        <taxon>Gammaproteobacteria</taxon>
        <taxon>Pseudomonadales</taxon>
        <taxon>Pseudomonadaceae</taxon>
        <taxon>Pseudomonas</taxon>
        <taxon>Pseudomonas coronafaciens</taxon>
    </lineage>
</organism>
<dbReference type="Proteomes" id="UP000423413">
    <property type="component" value="Chromosome"/>
</dbReference>
<feature type="region of interest" description="Disordered" evidence="1">
    <location>
        <begin position="90"/>
        <end position="112"/>
    </location>
</feature>
<name>A0AAE6QLG1_9PSED</name>
<reference evidence="2 3" key="1">
    <citation type="submission" date="2019-11" db="EMBL/GenBank/DDBJ databases">
        <title>Complete genome sequence of Pseudomonas syringae pv. coronafaciens isolate B19001 originated in imported oat cereal.</title>
        <authorList>
            <person name="Kim S.M."/>
            <person name="Lee B.C."/>
            <person name="Seo S.J."/>
            <person name="Lee J.E."/>
            <person name="Choi N.J."/>
            <person name="Park J.H."/>
        </authorList>
    </citation>
    <scope>NUCLEOTIDE SEQUENCE [LARGE SCALE GENOMIC DNA]</scope>
    <source>
        <strain evidence="2 3">B19001</strain>
    </source>
</reference>
<proteinExistence type="predicted"/>
<dbReference type="AlphaFoldDB" id="A0AAE6QLG1"/>
<dbReference type="RefSeq" id="WP_005891894.1">
    <property type="nucleotide sequence ID" value="NZ_CP046441.1"/>
</dbReference>
<dbReference type="EMBL" id="CP046441">
    <property type="protein sequence ID" value="QGT83105.1"/>
    <property type="molecule type" value="Genomic_DNA"/>
</dbReference>
<accession>A0AAE6QLG1</accession>
<evidence type="ECO:0000313" key="2">
    <source>
        <dbReference type="EMBL" id="QGT83105.1"/>
    </source>
</evidence>